<dbReference type="InterPro" id="IPR036513">
    <property type="entry name" value="STAS_dom_sf"/>
</dbReference>
<proteinExistence type="predicted"/>
<dbReference type="PANTHER" id="PTHR33745:SF3">
    <property type="entry name" value="RSBT CO-ANTAGONIST PROTEIN RSBRC"/>
    <property type="match status" value="1"/>
</dbReference>
<evidence type="ECO:0000313" key="4">
    <source>
        <dbReference type="Proteomes" id="UP000279911"/>
    </source>
</evidence>
<dbReference type="OrthoDB" id="9800154at2"/>
<dbReference type="EMBL" id="RSFW01000001">
    <property type="protein sequence ID" value="RSD29583.1"/>
    <property type="molecule type" value="Genomic_DNA"/>
</dbReference>
<dbReference type="Proteomes" id="UP000279911">
    <property type="component" value="Unassembled WGS sequence"/>
</dbReference>
<evidence type="ECO:0000313" key="3">
    <source>
        <dbReference type="EMBL" id="RSD29583.1"/>
    </source>
</evidence>
<dbReference type="AlphaFoldDB" id="A0A427TYN7"/>
<comment type="caution">
    <text evidence="3">The sequence shown here is derived from an EMBL/GenBank/DDBJ whole genome shotgun (WGS) entry which is preliminary data.</text>
</comment>
<protein>
    <submittedName>
        <fullName evidence="3">STAS domain-containing protein</fullName>
    </submittedName>
</protein>
<evidence type="ECO:0000259" key="2">
    <source>
        <dbReference type="PROSITE" id="PS50801"/>
    </source>
</evidence>
<gene>
    <name evidence="3" type="ORF">EJA10_00290</name>
</gene>
<dbReference type="PROSITE" id="PS50801">
    <property type="entry name" value="STAS"/>
    <property type="match status" value="1"/>
</dbReference>
<dbReference type="CDD" id="cd07041">
    <property type="entry name" value="STAS_RsbR_RsbS_like"/>
    <property type="match status" value="1"/>
</dbReference>
<dbReference type="InterPro" id="IPR002645">
    <property type="entry name" value="STAS_dom"/>
</dbReference>
<feature type="domain" description="STAS" evidence="2">
    <location>
        <begin position="166"/>
        <end position="277"/>
    </location>
</feature>
<dbReference type="PANTHER" id="PTHR33745">
    <property type="entry name" value="RSBT ANTAGONIST PROTEIN RSBS-RELATED"/>
    <property type="match status" value="1"/>
</dbReference>
<sequence length="284" mass="31858">MLMLGGVHMNHLTEMAKRVNDVKNELADTITDRQSAKYPDKLGPISDVLRAERIKMISLYEELIMDDLDTALSRITQWGNATGALCSELGMTIDIALDELDYYREKFSDIIYEICEQEGCDLKSYHSYTKKLNMIIDQAAQSFSVAFVKQQKEFLNRAKEEIAELSVPVVPLEKKVAVLPLIGSIDTYRAKLLMEESLRKSAKQGISYFILDVSGVPIVDTMVASQLFQVINALKLLGVEAVITGIRPEIAQTMVSLGINFSTVKTYSSVKQAMAAYRKNNERQ</sequence>
<name>A0A427TYN7_9BACI</name>
<dbReference type="Pfam" id="PF01740">
    <property type="entry name" value="STAS"/>
    <property type="match status" value="1"/>
</dbReference>
<accession>A0A427TYN7</accession>
<keyword evidence="1" id="KW-0597">Phosphoprotein</keyword>
<dbReference type="SUPFAM" id="SSF52091">
    <property type="entry name" value="SpoIIaa-like"/>
    <property type="match status" value="1"/>
</dbReference>
<reference evidence="4" key="1">
    <citation type="submission" date="2018-12" db="EMBL/GenBank/DDBJ databases">
        <title>Bacillus chawlae sp. nov., Bacillus glennii sp. nov., and Bacillus saganii sp. nov. Isolated from the Vehicle Assembly Building at Kennedy Space Center where the Viking Spacecraft were Assembled.</title>
        <authorList>
            <person name="Seuylemezian A."/>
            <person name="Vaishampayan P."/>
        </authorList>
    </citation>
    <scope>NUCLEOTIDE SEQUENCE [LARGE SCALE GENOMIC DNA]</scope>
    <source>
        <strain evidence="4">DSM 13966</strain>
    </source>
</reference>
<evidence type="ECO:0000256" key="1">
    <source>
        <dbReference type="ARBA" id="ARBA00022553"/>
    </source>
</evidence>
<dbReference type="Gene3D" id="3.30.750.24">
    <property type="entry name" value="STAS domain"/>
    <property type="match status" value="1"/>
</dbReference>
<organism evidence="3 4">
    <name type="scientific">Mesobacillus subterraneus</name>
    <dbReference type="NCBI Taxonomy" id="285983"/>
    <lineage>
        <taxon>Bacteria</taxon>
        <taxon>Bacillati</taxon>
        <taxon>Bacillota</taxon>
        <taxon>Bacilli</taxon>
        <taxon>Bacillales</taxon>
        <taxon>Bacillaceae</taxon>
        <taxon>Mesobacillus</taxon>
    </lineage>
</organism>
<dbReference type="InterPro" id="IPR051932">
    <property type="entry name" value="Bact_StressResp_Reg"/>
</dbReference>